<dbReference type="PROSITE" id="PS51420">
    <property type="entry name" value="RHO"/>
    <property type="match status" value="1"/>
</dbReference>
<dbReference type="SMART" id="SM00175">
    <property type="entry name" value="RAB"/>
    <property type="match status" value="1"/>
</dbReference>
<protein>
    <submittedName>
        <fullName evidence="3">Uncharacterized protein</fullName>
    </submittedName>
</protein>
<sequence length="206" mass="23212">MSEEPQPLSFKVVFVGDPNVGKTSIIQRATSSEYFGANKPTISPTGETITVNIDSQEVNLNVWDTPGQTSYRNTTPFFIRGSNAIIFVYSLNEKNTYESIEEWHDFVLNHIDKDKVCYVLVANKSDLEGLYPNQVTDSEGKEKAKSLNMAFIKTSAKDNINIKELIELIGSECLKTNGNNGIDKSILNKENENNKKDCCYFFIYII</sequence>
<evidence type="ECO:0000256" key="2">
    <source>
        <dbReference type="ARBA" id="ARBA00023134"/>
    </source>
</evidence>
<dbReference type="SMART" id="SM00174">
    <property type="entry name" value="RHO"/>
    <property type="match status" value="1"/>
</dbReference>
<reference evidence="3 4" key="1">
    <citation type="submission" date="2024-04" db="EMBL/GenBank/DDBJ databases">
        <title>Tritrichomonas musculus Genome.</title>
        <authorList>
            <person name="Alves-Ferreira E."/>
            <person name="Grigg M."/>
            <person name="Lorenzi H."/>
            <person name="Galac M."/>
        </authorList>
    </citation>
    <scope>NUCLEOTIDE SEQUENCE [LARGE SCALE GENOMIC DNA]</scope>
    <source>
        <strain evidence="3 4">EAF2021</strain>
    </source>
</reference>
<dbReference type="InterPro" id="IPR050227">
    <property type="entry name" value="Rab"/>
</dbReference>
<dbReference type="NCBIfam" id="TIGR00231">
    <property type="entry name" value="small_GTP"/>
    <property type="match status" value="1"/>
</dbReference>
<keyword evidence="2" id="KW-0342">GTP-binding</keyword>
<dbReference type="PROSITE" id="PS51419">
    <property type="entry name" value="RAB"/>
    <property type="match status" value="1"/>
</dbReference>
<dbReference type="PRINTS" id="PR00449">
    <property type="entry name" value="RASTRNSFRMNG"/>
</dbReference>
<dbReference type="SMART" id="SM00173">
    <property type="entry name" value="RAS"/>
    <property type="match status" value="1"/>
</dbReference>
<evidence type="ECO:0000313" key="4">
    <source>
        <dbReference type="Proteomes" id="UP001470230"/>
    </source>
</evidence>
<evidence type="ECO:0000256" key="1">
    <source>
        <dbReference type="ARBA" id="ARBA00022741"/>
    </source>
</evidence>
<comment type="caution">
    <text evidence="3">The sequence shown here is derived from an EMBL/GenBank/DDBJ whole genome shotgun (WGS) entry which is preliminary data.</text>
</comment>
<keyword evidence="1" id="KW-0547">Nucleotide-binding</keyword>
<dbReference type="InterPro" id="IPR027417">
    <property type="entry name" value="P-loop_NTPase"/>
</dbReference>
<organism evidence="3 4">
    <name type="scientific">Tritrichomonas musculus</name>
    <dbReference type="NCBI Taxonomy" id="1915356"/>
    <lineage>
        <taxon>Eukaryota</taxon>
        <taxon>Metamonada</taxon>
        <taxon>Parabasalia</taxon>
        <taxon>Tritrichomonadida</taxon>
        <taxon>Tritrichomonadidae</taxon>
        <taxon>Tritrichomonas</taxon>
    </lineage>
</organism>
<dbReference type="Pfam" id="PF00071">
    <property type="entry name" value="Ras"/>
    <property type="match status" value="1"/>
</dbReference>
<dbReference type="InterPro" id="IPR005225">
    <property type="entry name" value="Small_GTP-bd"/>
</dbReference>
<dbReference type="PROSITE" id="PS51421">
    <property type="entry name" value="RAS"/>
    <property type="match status" value="1"/>
</dbReference>
<dbReference type="EMBL" id="JAPFFF010000013">
    <property type="protein sequence ID" value="KAK8871955.1"/>
    <property type="molecule type" value="Genomic_DNA"/>
</dbReference>
<dbReference type="Proteomes" id="UP001470230">
    <property type="component" value="Unassembled WGS sequence"/>
</dbReference>
<accession>A0ABR2J233</accession>
<keyword evidence="4" id="KW-1185">Reference proteome</keyword>
<dbReference type="PANTHER" id="PTHR47977">
    <property type="entry name" value="RAS-RELATED PROTEIN RAB"/>
    <property type="match status" value="1"/>
</dbReference>
<dbReference type="CDD" id="cd00154">
    <property type="entry name" value="Rab"/>
    <property type="match status" value="1"/>
</dbReference>
<evidence type="ECO:0000313" key="3">
    <source>
        <dbReference type="EMBL" id="KAK8871955.1"/>
    </source>
</evidence>
<dbReference type="SUPFAM" id="SSF52540">
    <property type="entry name" value="P-loop containing nucleoside triphosphate hydrolases"/>
    <property type="match status" value="1"/>
</dbReference>
<dbReference type="InterPro" id="IPR001806">
    <property type="entry name" value="Small_GTPase"/>
</dbReference>
<name>A0ABR2J233_9EUKA</name>
<gene>
    <name evidence="3" type="ORF">M9Y10_007701</name>
</gene>
<proteinExistence type="predicted"/>
<dbReference type="Gene3D" id="3.40.50.300">
    <property type="entry name" value="P-loop containing nucleotide triphosphate hydrolases"/>
    <property type="match status" value="1"/>
</dbReference>